<dbReference type="EMBL" id="JAUOPG010000009">
    <property type="protein sequence ID" value="MDO6454584.1"/>
    <property type="molecule type" value="Genomic_DNA"/>
</dbReference>
<proteinExistence type="predicted"/>
<reference evidence="1" key="1">
    <citation type="submission" date="2023-07" db="EMBL/GenBank/DDBJ databases">
        <title>Genome content predicts the carbon catabolic preferences of heterotrophic bacteria.</title>
        <authorList>
            <person name="Gralka M."/>
        </authorList>
    </citation>
    <scope>NUCLEOTIDE SEQUENCE</scope>
    <source>
        <strain evidence="1">I2M16</strain>
    </source>
</reference>
<dbReference type="InterPro" id="IPR011989">
    <property type="entry name" value="ARM-like"/>
</dbReference>
<evidence type="ECO:0008006" key="3">
    <source>
        <dbReference type="Google" id="ProtNLM"/>
    </source>
</evidence>
<dbReference type="InterPro" id="IPR016024">
    <property type="entry name" value="ARM-type_fold"/>
</dbReference>
<dbReference type="SUPFAM" id="SSF48371">
    <property type="entry name" value="ARM repeat"/>
    <property type="match status" value="1"/>
</dbReference>
<name>A0AAW7XNG5_9GAMM</name>
<evidence type="ECO:0000313" key="2">
    <source>
        <dbReference type="Proteomes" id="UP001169862"/>
    </source>
</evidence>
<gene>
    <name evidence="1" type="ORF">Q4490_13500</name>
</gene>
<organism evidence="1 2">
    <name type="scientific">Neptunomonas phycophila</name>
    <dbReference type="NCBI Taxonomy" id="1572645"/>
    <lineage>
        <taxon>Bacteria</taxon>
        <taxon>Pseudomonadati</taxon>
        <taxon>Pseudomonadota</taxon>
        <taxon>Gammaproteobacteria</taxon>
        <taxon>Oceanospirillales</taxon>
        <taxon>Oceanospirillaceae</taxon>
        <taxon>Neptunomonas</taxon>
    </lineage>
</organism>
<comment type="caution">
    <text evidence="1">The sequence shown here is derived from an EMBL/GenBank/DDBJ whole genome shotgun (WGS) entry which is preliminary data.</text>
</comment>
<dbReference type="Gene3D" id="1.25.10.10">
    <property type="entry name" value="Leucine-rich Repeat Variant"/>
    <property type="match status" value="1"/>
</dbReference>
<dbReference type="Proteomes" id="UP001169862">
    <property type="component" value="Unassembled WGS sequence"/>
</dbReference>
<evidence type="ECO:0000313" key="1">
    <source>
        <dbReference type="EMBL" id="MDO6454584.1"/>
    </source>
</evidence>
<accession>A0AAW7XNG5</accession>
<dbReference type="AlphaFoldDB" id="A0AAW7XNG5"/>
<dbReference type="RefSeq" id="WP_303551352.1">
    <property type="nucleotide sequence ID" value="NZ_JAUOPG010000009.1"/>
</dbReference>
<protein>
    <recommendedName>
        <fullName evidence="3">TIGR02270 family protein</fullName>
    </recommendedName>
</protein>
<sequence>MALSPWLASILRHDAPHAWVLRHNATHSSRFYPMDIARYDRQLNEYLHLLEYEALDGADTLSRVDHETQGGLFIHLTSAIQQSNWEHFITLLSELSDDSEQGEELAQSLAWFPVSVTYSFIQYALEHSSPVVQAAAINASAARGVDLPVAEVASYLGAQDHRITIAALRYLGNRKYHVDQLMSLVNTLLTSQHEGVRFNAIRAVLLLGDRERVSLLQSYVTQACEYTREAIQLIYPLFDIAQQEALTASILSADLSPTIKLYALAVSGDTGYVPTIIEWASQADYARLAGESFAFITGIDIEEENLCPVIEDEDESELQNLDNINVRRKQDPWAQAYESDLPIPSAERLQAWWSSHQEEFKKGQRWIAGKPYSQENLNTIATEGNQRQQRVAEIALALSYLGSYVHDLTLPVGIG</sequence>